<evidence type="ECO:0000313" key="3">
    <source>
        <dbReference type="Proteomes" id="UP000323824"/>
    </source>
</evidence>
<gene>
    <name evidence="2" type="ORF">EW093_05525</name>
</gene>
<reference evidence="2 3" key="2">
    <citation type="submission" date="2019-09" db="EMBL/GenBank/DDBJ databases">
        <title>Complete Genome Sequence and Methylome Analysis of free living Spirochaetas.</title>
        <authorList>
            <person name="Leshcheva N."/>
            <person name="Mikheeva N."/>
        </authorList>
    </citation>
    <scope>NUCLEOTIDE SEQUENCE [LARGE SCALE GENOMIC DNA]</scope>
    <source>
        <strain evidence="2 3">P</strain>
    </source>
</reference>
<organism evidence="2 3">
    <name type="scientific">Thiospirochaeta perfilievii</name>
    <dbReference type="NCBI Taxonomy" id="252967"/>
    <lineage>
        <taxon>Bacteria</taxon>
        <taxon>Pseudomonadati</taxon>
        <taxon>Spirochaetota</taxon>
        <taxon>Spirochaetia</taxon>
        <taxon>Spirochaetales</taxon>
        <taxon>Spirochaetaceae</taxon>
        <taxon>Thiospirochaeta</taxon>
    </lineage>
</organism>
<dbReference type="InterPro" id="IPR001584">
    <property type="entry name" value="Integrase_cat-core"/>
</dbReference>
<dbReference type="InterPro" id="IPR012337">
    <property type="entry name" value="RNaseH-like_sf"/>
</dbReference>
<dbReference type="Pfam" id="PF13683">
    <property type="entry name" value="rve_3"/>
    <property type="match status" value="1"/>
</dbReference>
<keyword evidence="3" id="KW-1185">Reference proteome</keyword>
<accession>A0A5C1Q817</accession>
<sequence length="83" mass="10101">MNAYAERFIKSIRKECLDWFIIFKEKQLRNIIKEYIHNYNNYRPHQGINGIPNGKYPPENNKGNIKKQSLLFRLHNHHYREAS</sequence>
<reference evidence="2 3" key="1">
    <citation type="submission" date="2019-02" db="EMBL/GenBank/DDBJ databases">
        <authorList>
            <person name="Fomenkov A."/>
            <person name="Dubinina G."/>
            <person name="Grabovich M."/>
            <person name="Vincze T."/>
            <person name="Roberts R.J."/>
        </authorList>
    </citation>
    <scope>NUCLEOTIDE SEQUENCE [LARGE SCALE GENOMIC DNA]</scope>
    <source>
        <strain evidence="2 3">P</strain>
    </source>
</reference>
<protein>
    <recommendedName>
        <fullName evidence="1">Integrase catalytic domain-containing protein</fullName>
    </recommendedName>
</protein>
<proteinExistence type="predicted"/>
<evidence type="ECO:0000259" key="1">
    <source>
        <dbReference type="Pfam" id="PF13683"/>
    </source>
</evidence>
<dbReference type="GO" id="GO:0015074">
    <property type="term" value="P:DNA integration"/>
    <property type="evidence" value="ECO:0007669"/>
    <property type="project" value="InterPro"/>
</dbReference>
<dbReference type="KEGG" id="sper:EW093_05525"/>
<dbReference type="OrthoDB" id="370277at2"/>
<feature type="domain" description="Integrase catalytic" evidence="1">
    <location>
        <begin position="2"/>
        <end position="52"/>
    </location>
</feature>
<dbReference type="AlphaFoldDB" id="A0A5C1Q817"/>
<evidence type="ECO:0000313" key="2">
    <source>
        <dbReference type="EMBL" id="QEN04185.1"/>
    </source>
</evidence>
<dbReference type="SUPFAM" id="SSF53098">
    <property type="entry name" value="Ribonuclease H-like"/>
    <property type="match status" value="1"/>
</dbReference>
<name>A0A5C1Q817_9SPIO</name>
<dbReference type="EMBL" id="CP035807">
    <property type="protein sequence ID" value="QEN04185.1"/>
    <property type="molecule type" value="Genomic_DNA"/>
</dbReference>
<dbReference type="Proteomes" id="UP000323824">
    <property type="component" value="Chromosome"/>
</dbReference>